<accession>A0AAD6CA06</accession>
<dbReference type="GeneID" id="81597963"/>
<comment type="caution">
    <text evidence="1">The sequence shown here is derived from an EMBL/GenBank/DDBJ whole genome shotgun (WGS) entry which is preliminary data.</text>
</comment>
<keyword evidence="2" id="KW-1185">Reference proteome</keyword>
<protein>
    <submittedName>
        <fullName evidence="1">Uncharacterized protein</fullName>
    </submittedName>
</protein>
<proteinExistence type="predicted"/>
<name>A0AAD6CA06_9EURO</name>
<dbReference type="RefSeq" id="XP_056768447.1">
    <property type="nucleotide sequence ID" value="XM_056907720.1"/>
</dbReference>
<dbReference type="Proteomes" id="UP001213681">
    <property type="component" value="Unassembled WGS sequence"/>
</dbReference>
<dbReference type="EMBL" id="JAPVEA010000004">
    <property type="protein sequence ID" value="KAJ5456074.1"/>
    <property type="molecule type" value="Genomic_DNA"/>
</dbReference>
<dbReference type="AlphaFoldDB" id="A0AAD6CA06"/>
<reference evidence="1" key="2">
    <citation type="journal article" date="2023" name="IMA Fungus">
        <title>Comparative genomic study of the Penicillium genus elucidates a diverse pangenome and 15 lateral gene transfer events.</title>
        <authorList>
            <person name="Petersen C."/>
            <person name="Sorensen T."/>
            <person name="Nielsen M.R."/>
            <person name="Sondergaard T.E."/>
            <person name="Sorensen J.L."/>
            <person name="Fitzpatrick D.A."/>
            <person name="Frisvad J.C."/>
            <person name="Nielsen K.L."/>
        </authorList>
    </citation>
    <scope>NUCLEOTIDE SEQUENCE</scope>
    <source>
        <strain evidence="1">IBT 16125</strain>
    </source>
</reference>
<gene>
    <name evidence="1" type="ORF">N7458_004338</name>
</gene>
<evidence type="ECO:0000313" key="1">
    <source>
        <dbReference type="EMBL" id="KAJ5456074.1"/>
    </source>
</evidence>
<organism evidence="1 2">
    <name type="scientific">Penicillium daleae</name>
    <dbReference type="NCBI Taxonomy" id="63821"/>
    <lineage>
        <taxon>Eukaryota</taxon>
        <taxon>Fungi</taxon>
        <taxon>Dikarya</taxon>
        <taxon>Ascomycota</taxon>
        <taxon>Pezizomycotina</taxon>
        <taxon>Eurotiomycetes</taxon>
        <taxon>Eurotiomycetidae</taxon>
        <taxon>Eurotiales</taxon>
        <taxon>Aspergillaceae</taxon>
        <taxon>Penicillium</taxon>
    </lineage>
</organism>
<evidence type="ECO:0000313" key="2">
    <source>
        <dbReference type="Proteomes" id="UP001213681"/>
    </source>
</evidence>
<reference evidence="1" key="1">
    <citation type="submission" date="2022-12" db="EMBL/GenBank/DDBJ databases">
        <authorList>
            <person name="Petersen C."/>
        </authorList>
    </citation>
    <scope>NUCLEOTIDE SEQUENCE</scope>
    <source>
        <strain evidence="1">IBT 16125</strain>
    </source>
</reference>
<sequence>MASLRRGPERLDFRKMEVSLDSSKMEREQKNHESDLNRLTRYFASRLEHFQSLEDVYRDLDPAGLVADDEALENIHRELDHNR</sequence>